<keyword evidence="5 10" id="KW-1133">Transmembrane helix</keyword>
<evidence type="ECO:0000256" key="3">
    <source>
        <dbReference type="ARBA" id="ARBA00022692"/>
    </source>
</evidence>
<evidence type="ECO:0000313" key="12">
    <source>
        <dbReference type="EMBL" id="GCC30044.1"/>
    </source>
</evidence>
<evidence type="ECO:0000256" key="5">
    <source>
        <dbReference type="ARBA" id="ARBA00022989"/>
    </source>
</evidence>
<dbReference type="AlphaFoldDB" id="A0A401SI32"/>
<dbReference type="PANTHER" id="PTHR28607:SF1">
    <property type="entry name" value="MEMBRANE PROTEIN FAM174A"/>
    <property type="match status" value="1"/>
</dbReference>
<dbReference type="STRING" id="137246.A0A401SI32"/>
<gene>
    <name evidence="12" type="ORF">chiPu_0008488</name>
</gene>
<evidence type="ECO:0000256" key="6">
    <source>
        <dbReference type="ARBA" id="ARBA00023136"/>
    </source>
</evidence>
<evidence type="ECO:0000256" key="11">
    <source>
        <dbReference type="SAM" id="SignalP"/>
    </source>
</evidence>
<comment type="subcellular location">
    <subcellularLocation>
        <location evidence="1">Membrane</location>
        <topology evidence="1">Single-pass type I membrane protein</topology>
    </subcellularLocation>
</comment>
<feature type="transmembrane region" description="Helical" evidence="10">
    <location>
        <begin position="87"/>
        <end position="107"/>
    </location>
</feature>
<evidence type="ECO:0000256" key="4">
    <source>
        <dbReference type="ARBA" id="ARBA00022729"/>
    </source>
</evidence>
<feature type="region of interest" description="Disordered" evidence="9">
    <location>
        <begin position="41"/>
        <end position="73"/>
    </location>
</feature>
<keyword evidence="13" id="KW-1185">Reference proteome</keyword>
<comment type="similarity">
    <text evidence="2">Belongs to the FAM174 family.</text>
</comment>
<keyword evidence="6 10" id="KW-0472">Membrane</keyword>
<proteinExistence type="inferred from homology"/>
<evidence type="ECO:0000313" key="13">
    <source>
        <dbReference type="Proteomes" id="UP000287033"/>
    </source>
</evidence>
<sequence length="153" mass="17340">MWLLGPRLLWLCPLMWAGDVVFNSKTYGRMLENLPNKVPVQQVNSNNSSSNGSSPGLAAGGKPIKDGEYNSNVPADEQTTTMMIQRALYVLVAVTALVVVYFVVRTIRIRKIHRKNRKYGVLSTNLENMEMKPLDQEDDDEDDTLFDVHQSRR</sequence>
<keyword evidence="7" id="KW-0325">Glycoprotein</keyword>
<dbReference type="Pfam" id="PF06679">
    <property type="entry name" value="DUF1180"/>
    <property type="match status" value="1"/>
</dbReference>
<evidence type="ECO:0000256" key="7">
    <source>
        <dbReference type="ARBA" id="ARBA00023180"/>
    </source>
</evidence>
<protein>
    <recommendedName>
        <fullName evidence="8">Transmembrane protein 157</fullName>
    </recommendedName>
</protein>
<evidence type="ECO:0000256" key="9">
    <source>
        <dbReference type="SAM" id="MobiDB-lite"/>
    </source>
</evidence>
<feature type="region of interest" description="Disordered" evidence="9">
    <location>
        <begin position="132"/>
        <end position="153"/>
    </location>
</feature>
<keyword evidence="4 11" id="KW-0732">Signal</keyword>
<dbReference type="EMBL" id="BEZZ01000279">
    <property type="protein sequence ID" value="GCC30044.1"/>
    <property type="molecule type" value="Genomic_DNA"/>
</dbReference>
<dbReference type="GO" id="GO:0016020">
    <property type="term" value="C:membrane"/>
    <property type="evidence" value="ECO:0007669"/>
    <property type="project" value="UniProtKB-SubCell"/>
</dbReference>
<evidence type="ECO:0000256" key="8">
    <source>
        <dbReference type="ARBA" id="ARBA00041422"/>
    </source>
</evidence>
<comment type="caution">
    <text evidence="12">The sequence shown here is derived from an EMBL/GenBank/DDBJ whole genome shotgun (WGS) entry which is preliminary data.</text>
</comment>
<dbReference type="OrthoDB" id="5917722at2759"/>
<feature type="chain" id="PRO_5019130692" description="Transmembrane protein 157" evidence="11">
    <location>
        <begin position="18"/>
        <end position="153"/>
    </location>
</feature>
<dbReference type="PANTHER" id="PTHR28607">
    <property type="entry name" value="EXPRESSED PROTEIN"/>
    <property type="match status" value="1"/>
</dbReference>
<dbReference type="Proteomes" id="UP000287033">
    <property type="component" value="Unassembled WGS sequence"/>
</dbReference>
<feature type="compositionally biased region" description="Acidic residues" evidence="9">
    <location>
        <begin position="136"/>
        <end position="145"/>
    </location>
</feature>
<evidence type="ECO:0000256" key="1">
    <source>
        <dbReference type="ARBA" id="ARBA00004479"/>
    </source>
</evidence>
<feature type="signal peptide" evidence="11">
    <location>
        <begin position="1"/>
        <end position="17"/>
    </location>
</feature>
<feature type="compositionally biased region" description="Low complexity" evidence="9">
    <location>
        <begin position="44"/>
        <end position="54"/>
    </location>
</feature>
<reference evidence="12 13" key="1">
    <citation type="journal article" date="2018" name="Nat. Ecol. Evol.">
        <title>Shark genomes provide insights into elasmobranch evolution and the origin of vertebrates.</title>
        <authorList>
            <person name="Hara Y"/>
            <person name="Yamaguchi K"/>
            <person name="Onimaru K"/>
            <person name="Kadota M"/>
            <person name="Koyanagi M"/>
            <person name="Keeley SD"/>
            <person name="Tatsumi K"/>
            <person name="Tanaka K"/>
            <person name="Motone F"/>
            <person name="Kageyama Y"/>
            <person name="Nozu R"/>
            <person name="Adachi N"/>
            <person name="Nishimura O"/>
            <person name="Nakagawa R"/>
            <person name="Tanegashima C"/>
            <person name="Kiyatake I"/>
            <person name="Matsumoto R"/>
            <person name="Murakumo K"/>
            <person name="Nishida K"/>
            <person name="Terakita A"/>
            <person name="Kuratani S"/>
            <person name="Sato K"/>
            <person name="Hyodo S Kuraku.S."/>
        </authorList>
    </citation>
    <scope>NUCLEOTIDE SEQUENCE [LARGE SCALE GENOMIC DNA]</scope>
</reference>
<evidence type="ECO:0000256" key="10">
    <source>
        <dbReference type="SAM" id="Phobius"/>
    </source>
</evidence>
<dbReference type="InterPro" id="IPR009565">
    <property type="entry name" value="FAM174-like"/>
</dbReference>
<evidence type="ECO:0000256" key="2">
    <source>
        <dbReference type="ARBA" id="ARBA00006986"/>
    </source>
</evidence>
<organism evidence="12 13">
    <name type="scientific">Chiloscyllium punctatum</name>
    <name type="common">Brownbanded bambooshark</name>
    <name type="synonym">Hemiscyllium punctatum</name>
    <dbReference type="NCBI Taxonomy" id="137246"/>
    <lineage>
        <taxon>Eukaryota</taxon>
        <taxon>Metazoa</taxon>
        <taxon>Chordata</taxon>
        <taxon>Craniata</taxon>
        <taxon>Vertebrata</taxon>
        <taxon>Chondrichthyes</taxon>
        <taxon>Elasmobranchii</taxon>
        <taxon>Galeomorphii</taxon>
        <taxon>Galeoidea</taxon>
        <taxon>Orectolobiformes</taxon>
        <taxon>Hemiscylliidae</taxon>
        <taxon>Chiloscyllium</taxon>
    </lineage>
</organism>
<name>A0A401SI32_CHIPU</name>
<accession>A0A401SI32</accession>
<keyword evidence="3 10" id="KW-0812">Transmembrane</keyword>